<dbReference type="Proteomes" id="UP000270673">
    <property type="component" value="Chromosome"/>
</dbReference>
<keyword evidence="3" id="KW-1185">Reference proteome</keyword>
<gene>
    <name evidence="2" type="ORF">D8S85_21140</name>
</gene>
<feature type="transmembrane region" description="Helical" evidence="1">
    <location>
        <begin position="28"/>
        <end position="51"/>
    </location>
</feature>
<evidence type="ECO:0000313" key="2">
    <source>
        <dbReference type="EMBL" id="AZS31806.1"/>
    </source>
</evidence>
<dbReference type="KEGG" id="buy:D8S85_21140"/>
<dbReference type="AlphaFoldDB" id="A0A3Q9ISU7"/>
<keyword evidence="1" id="KW-0812">Transmembrane</keyword>
<accession>A0A3Q9ISU7</accession>
<proteinExistence type="predicted"/>
<sequence>MKLTDKQFWNGEKMVYYPLFKYAQTDSLLFSILWTVTISLLLCSICFIIYLNNGENLSLHTISVGSIFLFIVFIISNGMFLYENWFKQCRVINKAKKQLPEGYDMLSIKFNSASKAYKITLDYLGKPYRITVEYPSFYISEKGVRALGPLNIDSRKSLEENKSLIMDYMS</sequence>
<evidence type="ECO:0000256" key="1">
    <source>
        <dbReference type="SAM" id="Phobius"/>
    </source>
</evidence>
<dbReference type="RefSeq" id="WP_106624229.1">
    <property type="nucleotide sequence ID" value="NZ_CP032819.1"/>
</dbReference>
<keyword evidence="1" id="KW-0472">Membrane</keyword>
<evidence type="ECO:0000313" key="3">
    <source>
        <dbReference type="Proteomes" id="UP000270673"/>
    </source>
</evidence>
<protein>
    <submittedName>
        <fullName evidence="2">Uncharacterized protein</fullName>
    </submittedName>
</protein>
<reference evidence="2 3" key="1">
    <citation type="submission" date="2018-10" db="EMBL/GenBank/DDBJ databases">
        <title>Butyricimonas faecalis sp. nov., isolated from human faeces and emended description of the genus Butyricimonas.</title>
        <authorList>
            <person name="Le Roy T."/>
            <person name="Van der Smissen P."/>
            <person name="Paquot A."/>
            <person name="Delzenne N."/>
            <person name="Muccioli G."/>
            <person name="Collet J.-F."/>
            <person name="Cani P.D."/>
        </authorList>
    </citation>
    <scope>NUCLEOTIDE SEQUENCE [LARGE SCALE GENOMIC DNA]</scope>
    <source>
        <strain evidence="2 3">H184</strain>
    </source>
</reference>
<dbReference type="OrthoDB" id="1105564at2"/>
<keyword evidence="1" id="KW-1133">Transmembrane helix</keyword>
<dbReference type="EMBL" id="CP032819">
    <property type="protein sequence ID" value="AZS31806.1"/>
    <property type="molecule type" value="Genomic_DNA"/>
</dbReference>
<name>A0A3Q9ISU7_9BACT</name>
<organism evidence="2 3">
    <name type="scientific">Butyricimonas faecalis</name>
    <dbReference type="NCBI Taxonomy" id="2093856"/>
    <lineage>
        <taxon>Bacteria</taxon>
        <taxon>Pseudomonadati</taxon>
        <taxon>Bacteroidota</taxon>
        <taxon>Bacteroidia</taxon>
        <taxon>Bacteroidales</taxon>
        <taxon>Odoribacteraceae</taxon>
        <taxon>Butyricimonas</taxon>
    </lineage>
</organism>
<feature type="transmembrane region" description="Helical" evidence="1">
    <location>
        <begin position="57"/>
        <end position="82"/>
    </location>
</feature>